<evidence type="ECO:0000256" key="8">
    <source>
        <dbReference type="RuleBase" id="RU280819"/>
    </source>
</evidence>
<evidence type="ECO:0000256" key="1">
    <source>
        <dbReference type="ARBA" id="ARBA00004141"/>
    </source>
</evidence>
<keyword evidence="8" id="KW-0808">Transferase</keyword>
<comment type="caution">
    <text evidence="9">The sequence shown here is derived from an EMBL/GenBank/DDBJ whole genome shotgun (WGS) entry which is preliminary data.</text>
</comment>
<dbReference type="AlphaFoldDB" id="A0A8H5HU38"/>
<evidence type="ECO:0000256" key="2">
    <source>
        <dbReference type="ARBA" id="ARBA00004687"/>
    </source>
</evidence>
<feature type="transmembrane region" description="Helical" evidence="8">
    <location>
        <begin position="477"/>
        <end position="497"/>
    </location>
</feature>
<evidence type="ECO:0000256" key="6">
    <source>
        <dbReference type="ARBA" id="ARBA00022989"/>
    </source>
</evidence>
<dbReference type="EC" id="2.3.-.-" evidence="8"/>
<feature type="transmembrane region" description="Helical" evidence="8">
    <location>
        <begin position="389"/>
        <end position="412"/>
    </location>
</feature>
<feature type="transmembrane region" description="Helical" evidence="8">
    <location>
        <begin position="123"/>
        <end position="143"/>
    </location>
</feature>
<name>A0A8H5HU38_9AGAR</name>
<keyword evidence="7 8" id="KW-0472">Membrane</keyword>
<dbReference type="Pfam" id="PF06423">
    <property type="entry name" value="GWT1"/>
    <property type="match status" value="1"/>
</dbReference>
<proteinExistence type="inferred from homology"/>
<dbReference type="OrthoDB" id="15270at2759"/>
<feature type="transmembrane region" description="Helical" evidence="8">
    <location>
        <begin position="452"/>
        <end position="471"/>
    </location>
</feature>
<dbReference type="PANTHER" id="PTHR20661">
    <property type="entry name" value="PHOSPHATIDYLINOSITOL-GLYCAN BIOSYNTHESIS CLASS W PROTEIN"/>
    <property type="match status" value="1"/>
</dbReference>
<dbReference type="Proteomes" id="UP000518752">
    <property type="component" value="Unassembled WGS sequence"/>
</dbReference>
<dbReference type="PIRSF" id="PIRSF017321">
    <property type="entry name" value="GWT1"/>
    <property type="match status" value="1"/>
</dbReference>
<keyword evidence="4 8" id="KW-0337">GPI-anchor biosynthesis</keyword>
<feature type="transmembrane region" description="Helical" evidence="8">
    <location>
        <begin position="355"/>
        <end position="374"/>
    </location>
</feature>
<feature type="transmembrane region" description="Helical" evidence="8">
    <location>
        <begin position="227"/>
        <end position="245"/>
    </location>
</feature>
<feature type="transmembrane region" description="Helical" evidence="8">
    <location>
        <begin position="252"/>
        <end position="274"/>
    </location>
</feature>
<evidence type="ECO:0000256" key="7">
    <source>
        <dbReference type="ARBA" id="ARBA00023136"/>
    </source>
</evidence>
<accession>A0A8H5HU38</accession>
<organism evidence="9 10">
    <name type="scientific">Collybiopsis confluens</name>
    <dbReference type="NCBI Taxonomy" id="2823264"/>
    <lineage>
        <taxon>Eukaryota</taxon>
        <taxon>Fungi</taxon>
        <taxon>Dikarya</taxon>
        <taxon>Basidiomycota</taxon>
        <taxon>Agaricomycotina</taxon>
        <taxon>Agaricomycetes</taxon>
        <taxon>Agaricomycetidae</taxon>
        <taxon>Agaricales</taxon>
        <taxon>Marasmiineae</taxon>
        <taxon>Omphalotaceae</taxon>
        <taxon>Collybiopsis</taxon>
    </lineage>
</organism>
<comment type="pathway">
    <text evidence="2 8">Glycolipid biosynthesis; glycosylphosphatidylinositol-anchor biosynthesis.</text>
</comment>
<keyword evidence="8" id="KW-0012">Acyltransferase</keyword>
<keyword evidence="6 8" id="KW-1133">Transmembrane helix</keyword>
<comment type="subcellular location">
    <subcellularLocation>
        <location evidence="8">Endoplasmic reticulum membrane</location>
        <topology evidence="8">Multi-pass membrane protein</topology>
    </subcellularLocation>
    <subcellularLocation>
        <location evidence="1">Membrane</location>
        <topology evidence="1">Multi-pass membrane protein</topology>
    </subcellularLocation>
</comment>
<dbReference type="GO" id="GO:0032216">
    <property type="term" value="F:glucosaminyl-phosphatidylinositol O-acyltransferase activity"/>
    <property type="evidence" value="ECO:0007669"/>
    <property type="project" value="TreeGrafter"/>
</dbReference>
<evidence type="ECO:0000256" key="5">
    <source>
        <dbReference type="ARBA" id="ARBA00022692"/>
    </source>
</evidence>
<comment type="function">
    <text evidence="8">A acetyltransferase, which acetylates the inositol ring of phosphatidylinositol during biosynthesis of GPI-anchor.</text>
</comment>
<protein>
    <recommendedName>
        <fullName evidence="8">GPI-anchored wall transfer protein</fullName>
        <ecNumber evidence="8">2.3.-.-</ecNumber>
    </recommendedName>
</protein>
<evidence type="ECO:0000313" key="9">
    <source>
        <dbReference type="EMBL" id="KAF5389291.1"/>
    </source>
</evidence>
<comment type="similarity">
    <text evidence="3 8">Belongs to the PIGW family.</text>
</comment>
<keyword evidence="8" id="KW-0256">Endoplasmic reticulum</keyword>
<feature type="transmembrane region" description="Helical" evidence="8">
    <location>
        <begin position="155"/>
        <end position="178"/>
    </location>
</feature>
<dbReference type="InterPro" id="IPR009447">
    <property type="entry name" value="PIGW/GWT1"/>
</dbReference>
<feature type="transmembrane region" description="Helical" evidence="8">
    <location>
        <begin position="294"/>
        <end position="315"/>
    </location>
</feature>
<dbReference type="PANTHER" id="PTHR20661:SF0">
    <property type="entry name" value="PHOSPHATIDYLINOSITOL-GLYCAN BIOSYNTHESIS CLASS W PROTEIN"/>
    <property type="match status" value="1"/>
</dbReference>
<keyword evidence="10" id="KW-1185">Reference proteome</keyword>
<evidence type="ECO:0000256" key="3">
    <source>
        <dbReference type="ARBA" id="ARBA00007559"/>
    </source>
</evidence>
<gene>
    <name evidence="9" type="ORF">D9757_003397</name>
</gene>
<sequence length="504" mass="55159">MAVAEEGGLPNLDMLHLDMDYKTEKEAFVTGMTGSTVGHINLISCVAPVRGEHTVSVRDPALSNERANVVAHSRLSLTSLDDNICQLACNSGPLYISPSPSPPASASPAPPSKMGPIPSFTTYRAHMLLMTCLAILAVDFPVFPRSLVKCESFGVSLMDIGVGSFVFAQGIASAIPLIRTPSHLASPLPPKIFSAVRKSLPIIILGLIRVLLVKGTEYPEHVSEYGVHWNFFITLALVPIMEVLLHPLMIHMSVTAIGLVVAILQQFLLSKYHLSDYVLDAPRLNVISANKEGLVSLLGYFAVHLLGLTTGLLILPPSPSYFRRIQKSLRTHTLNDKELTERYAGRQNAKTATELSGYTVLWWSLMGLCRVFGLDGGNGVSRRMVNISYVFWICAYNVSFILCYLLLDMVFFPSPSSKKKNIEQHSSSSLPPLSVSRMTPHPLLDAINKNGLVVFLLANVATGVINLTIPTMYTSDFWAMVILCGYSYGICVVAWVLRGMKLRL</sequence>
<keyword evidence="5 8" id="KW-0812">Transmembrane</keyword>
<dbReference type="EMBL" id="JAACJN010000023">
    <property type="protein sequence ID" value="KAF5389291.1"/>
    <property type="molecule type" value="Genomic_DNA"/>
</dbReference>
<dbReference type="UniPathway" id="UPA00196"/>
<evidence type="ECO:0000256" key="4">
    <source>
        <dbReference type="ARBA" id="ARBA00022502"/>
    </source>
</evidence>
<reference evidence="9 10" key="1">
    <citation type="journal article" date="2020" name="ISME J.">
        <title>Uncovering the hidden diversity of litter-decomposition mechanisms in mushroom-forming fungi.</title>
        <authorList>
            <person name="Floudas D."/>
            <person name="Bentzer J."/>
            <person name="Ahren D."/>
            <person name="Johansson T."/>
            <person name="Persson P."/>
            <person name="Tunlid A."/>
        </authorList>
    </citation>
    <scope>NUCLEOTIDE SEQUENCE [LARGE SCALE GENOMIC DNA]</scope>
    <source>
        <strain evidence="9 10">CBS 406.79</strain>
    </source>
</reference>
<evidence type="ECO:0000313" key="10">
    <source>
        <dbReference type="Proteomes" id="UP000518752"/>
    </source>
</evidence>
<dbReference type="GO" id="GO:0072659">
    <property type="term" value="P:protein localization to plasma membrane"/>
    <property type="evidence" value="ECO:0007669"/>
    <property type="project" value="TreeGrafter"/>
</dbReference>
<dbReference type="GO" id="GO:0005789">
    <property type="term" value="C:endoplasmic reticulum membrane"/>
    <property type="evidence" value="ECO:0007669"/>
    <property type="project" value="UniProtKB-SubCell"/>
</dbReference>
<dbReference type="GO" id="GO:0006506">
    <property type="term" value="P:GPI anchor biosynthetic process"/>
    <property type="evidence" value="ECO:0007669"/>
    <property type="project" value="UniProtKB-UniPathway"/>
</dbReference>